<dbReference type="STRING" id="1798377.A2872_02350"/>
<evidence type="ECO:0000313" key="3">
    <source>
        <dbReference type="Proteomes" id="UP000178681"/>
    </source>
</evidence>
<protein>
    <submittedName>
        <fullName evidence="2">Uncharacterized protein</fullName>
    </submittedName>
</protein>
<evidence type="ECO:0000256" key="1">
    <source>
        <dbReference type="SAM" id="MobiDB-lite"/>
    </source>
</evidence>
<organism evidence="2 3">
    <name type="scientific">Candidatus Gottesmanbacteria bacterium RIFCSPHIGHO2_01_FULL_42_12</name>
    <dbReference type="NCBI Taxonomy" id="1798377"/>
    <lineage>
        <taxon>Bacteria</taxon>
        <taxon>Candidatus Gottesmaniibacteriota</taxon>
    </lineage>
</organism>
<gene>
    <name evidence="2" type="ORF">A2872_02350</name>
</gene>
<dbReference type="AlphaFoldDB" id="A0A1F5Z4P8"/>
<reference evidence="2 3" key="1">
    <citation type="journal article" date="2016" name="Nat. Commun.">
        <title>Thousands of microbial genomes shed light on interconnected biogeochemical processes in an aquifer system.</title>
        <authorList>
            <person name="Anantharaman K."/>
            <person name="Brown C.T."/>
            <person name="Hug L.A."/>
            <person name="Sharon I."/>
            <person name="Castelle C.J."/>
            <person name="Probst A.J."/>
            <person name="Thomas B.C."/>
            <person name="Singh A."/>
            <person name="Wilkins M.J."/>
            <person name="Karaoz U."/>
            <person name="Brodie E.L."/>
            <person name="Williams K.H."/>
            <person name="Hubbard S.S."/>
            <person name="Banfield J.F."/>
        </authorList>
    </citation>
    <scope>NUCLEOTIDE SEQUENCE [LARGE SCALE GENOMIC DNA]</scope>
</reference>
<dbReference type="Proteomes" id="UP000178681">
    <property type="component" value="Unassembled WGS sequence"/>
</dbReference>
<dbReference type="EMBL" id="MFJG01000005">
    <property type="protein sequence ID" value="OGG07419.1"/>
    <property type="molecule type" value="Genomic_DNA"/>
</dbReference>
<accession>A0A1F5Z4P8</accession>
<name>A0A1F5Z4P8_9BACT</name>
<sequence>MKKTNRQTESKMSASQSKRFGEAKISYEKMLQEVASFVPKTQAKEVSTAGKWQNTSTLSFY</sequence>
<comment type="caution">
    <text evidence="2">The sequence shown here is derived from an EMBL/GenBank/DDBJ whole genome shotgun (WGS) entry which is preliminary data.</text>
</comment>
<proteinExistence type="predicted"/>
<feature type="region of interest" description="Disordered" evidence="1">
    <location>
        <begin position="1"/>
        <end position="20"/>
    </location>
</feature>
<evidence type="ECO:0000313" key="2">
    <source>
        <dbReference type="EMBL" id="OGG07419.1"/>
    </source>
</evidence>